<proteinExistence type="predicted"/>
<reference evidence="1" key="1">
    <citation type="submission" date="2020-03" db="EMBL/GenBank/DDBJ databases">
        <title>The deep terrestrial virosphere.</title>
        <authorList>
            <person name="Holmfeldt K."/>
            <person name="Nilsson E."/>
            <person name="Simone D."/>
            <person name="Lopez-Fernandez M."/>
            <person name="Wu X."/>
            <person name="de Brujin I."/>
            <person name="Lundin D."/>
            <person name="Andersson A."/>
            <person name="Bertilsson S."/>
            <person name="Dopson M."/>
        </authorList>
    </citation>
    <scope>NUCLEOTIDE SEQUENCE</scope>
    <source>
        <strain evidence="1">TM448A00171</strain>
        <strain evidence="2">TM448B00200</strain>
    </source>
</reference>
<dbReference type="AlphaFoldDB" id="A0A6H1ZC10"/>
<evidence type="ECO:0000313" key="2">
    <source>
        <dbReference type="EMBL" id="QJH94299.1"/>
    </source>
</evidence>
<gene>
    <name evidence="1" type="ORF">TM448A00171_0018</name>
    <name evidence="2" type="ORF">TM448B00200_0006</name>
</gene>
<dbReference type="EMBL" id="MT143984">
    <property type="protein sequence ID" value="QJA44999.1"/>
    <property type="molecule type" value="Genomic_DNA"/>
</dbReference>
<sequence>MPIFVEGKEKPFDAISFFLKQGLDPVEYDPKTTIIRVKNRAGKVKPYNLTRLLSKMGHKITDASSLNTPEQAISESPVSFLDRLKLSFSVDPDRPAAVKKMKETFSEAKMTEDGTLVVNENGVWKRVDPRGLDAGDLADMAGYLLPVLGYSIGAPLGAAAVGAPTLGFGIPVGAVAGGAAGSGIGEVARQQIGVGMGVKEPGVYLPSLGLEMVGGAAGPYVEKGVGIAWRAGKGQLLKAVPKLANMLAGVPEEVVEWAMKHPEDITSGAVKEVKLPSGRIYKMSKGILIKLQKAVGAAGSEIEKEVAKQAGKAGGQPINASLVKAQVTRYVNELIDDGLIKIPKTAKGAQFDEAAIRRLEHIPEPLKMLYDKIDDMAVKRYSATTQKYVPSLTFEEAHNLKQTLYGLNKKYYGKAADWTDVIHKGYAIAADTINQQLRDISPDYMKYNLRYGELVDTISDAGLDLAEKGPTVKKINAWLTKVAKGTISEPEKETLANLSKAAGKDITSAAAKAGQAVQAQKAMAGRTAREFGKPTDPIRAAILATTMGGEEAMTGNIPGAVSKGLGGALAAVPAAWGYGIKGAHLASQFVKPVLEPVGRSALARALLTKTGMEGVGGVAGQRLNLRYQ</sequence>
<dbReference type="EMBL" id="MT144599">
    <property type="protein sequence ID" value="QJH94299.1"/>
    <property type="molecule type" value="Genomic_DNA"/>
</dbReference>
<name>A0A6H1ZC10_9ZZZZ</name>
<organism evidence="1">
    <name type="scientific">viral metagenome</name>
    <dbReference type="NCBI Taxonomy" id="1070528"/>
    <lineage>
        <taxon>unclassified sequences</taxon>
        <taxon>metagenomes</taxon>
        <taxon>organismal metagenomes</taxon>
    </lineage>
</organism>
<accession>A0A6H1ZC10</accession>
<protein>
    <submittedName>
        <fullName evidence="1">Uncharacterized protein</fullName>
    </submittedName>
</protein>
<evidence type="ECO:0000313" key="1">
    <source>
        <dbReference type="EMBL" id="QJA44999.1"/>
    </source>
</evidence>